<accession>F0QXR4</accession>
<dbReference type="EMBL" id="CP002529">
    <property type="protein sequence ID" value="ADY01227.1"/>
    <property type="molecule type" value="Genomic_DNA"/>
</dbReference>
<gene>
    <name evidence="1" type="ordered locus">VMUT_1020</name>
</gene>
<name>F0QXR4_VULM7</name>
<dbReference type="RefSeq" id="WP_013604389.1">
    <property type="nucleotide sequence ID" value="NC_015151.1"/>
</dbReference>
<proteinExistence type="predicted"/>
<sequence>MIMKDIIEFCDFKLRGFIHNPKIDEENPYEYAMYLLALKELDRNRYEEYSRILCNKLDFRSINLQNPDYTYRIGSLILLRICSTYSQSAENLLYEYRDEVIRFVERFRDIAGEDQVQRVVLALRIAYGNDDYVNRLVREIISKQFMGSKADRRDYVNRFNTALLTLYLMEKNDVRLANEVAFTICNPNAMNEPLEYYLCAIALKQLNVFWYEFWRKIKKVCKKVLSKVLSIALKYLIELLIRFMKI</sequence>
<organism evidence="1 2">
    <name type="scientific">Vulcanisaeta moutnovskia (strain 768-28)</name>
    <dbReference type="NCBI Taxonomy" id="985053"/>
    <lineage>
        <taxon>Archaea</taxon>
        <taxon>Thermoproteota</taxon>
        <taxon>Thermoprotei</taxon>
        <taxon>Thermoproteales</taxon>
        <taxon>Thermoproteaceae</taxon>
        <taxon>Vulcanisaeta</taxon>
    </lineage>
</organism>
<dbReference type="HOGENOM" id="CLU_1127145_0_0_2"/>
<protein>
    <submittedName>
        <fullName evidence="1">Uncharacterized protein</fullName>
    </submittedName>
</protein>
<evidence type="ECO:0000313" key="2">
    <source>
        <dbReference type="Proteomes" id="UP000007485"/>
    </source>
</evidence>
<dbReference type="GeneID" id="10288672"/>
<dbReference type="Proteomes" id="UP000007485">
    <property type="component" value="Chromosome"/>
</dbReference>
<reference evidence="1 2" key="1">
    <citation type="journal article" date="2011" name="J. Bacteriol.">
        <title>Complete genome sequence of 'Vulcanisaeta moutnovskia' strain 768-28, a novel member of the hyperthermophilic crenarchaeal genus vulcanisaeta.</title>
        <authorList>
            <person name="Gumerov V.M."/>
            <person name="Mardanov A.V."/>
            <person name="Beletsky A.V."/>
            <person name="Prokofeva M.I."/>
            <person name="Bonch-Osmolovskaya E.A."/>
            <person name="Ravin N.V."/>
            <person name="Skryabin K.G."/>
        </authorList>
    </citation>
    <scope>NUCLEOTIDE SEQUENCE [LARGE SCALE GENOMIC DNA]</scope>
    <source>
        <strain evidence="1 2">768-28</strain>
    </source>
</reference>
<dbReference type="STRING" id="985053.VMUT_1020"/>
<dbReference type="AlphaFoldDB" id="F0QXR4"/>
<keyword evidence="2" id="KW-1185">Reference proteome</keyword>
<evidence type="ECO:0000313" key="1">
    <source>
        <dbReference type="EMBL" id="ADY01227.1"/>
    </source>
</evidence>
<dbReference type="KEGG" id="vmo:VMUT_1020"/>